<protein>
    <submittedName>
        <fullName evidence="1">Uncharacterized protein</fullName>
    </submittedName>
</protein>
<accession>A0A0K0Y663</accession>
<dbReference type="KEGG" id="otm:OSB_19230"/>
<proteinExistence type="predicted"/>
<keyword evidence="2" id="KW-1185">Reference proteome</keyword>
<dbReference type="EMBL" id="CP012160">
    <property type="protein sequence ID" value="AKS46463.1"/>
    <property type="molecule type" value="Genomic_DNA"/>
</dbReference>
<dbReference type="RefSeq" id="WP_049834762.1">
    <property type="nucleotide sequence ID" value="NZ_CP012160.1"/>
</dbReference>
<dbReference type="PATRIC" id="fig|1458307.3.peg.1938"/>
<evidence type="ECO:0000313" key="2">
    <source>
        <dbReference type="Proteomes" id="UP000067444"/>
    </source>
</evidence>
<name>A0A0K0Y663_9RHOB</name>
<dbReference type="STRING" id="1458307.OSB_19230"/>
<dbReference type="OrthoDB" id="7864216at2"/>
<dbReference type="AlphaFoldDB" id="A0A0K0Y663"/>
<reference evidence="1 2" key="1">
    <citation type="journal article" date="2015" name="Genome Announc.">
        <title>Closed Genome Sequence of Octadecabacter temperatus SB1, the First Mesophilic Species of the Genus Octadecabacter.</title>
        <authorList>
            <person name="Voget S."/>
            <person name="Billerbeck S."/>
            <person name="Simon M."/>
            <person name="Daniel R."/>
        </authorList>
    </citation>
    <scope>NUCLEOTIDE SEQUENCE [LARGE SCALE GENOMIC DNA]</scope>
    <source>
        <strain evidence="1 2">SB1</strain>
    </source>
</reference>
<gene>
    <name evidence="1" type="ORF">OSB_19230</name>
</gene>
<dbReference type="Proteomes" id="UP000067444">
    <property type="component" value="Chromosome"/>
</dbReference>
<evidence type="ECO:0000313" key="1">
    <source>
        <dbReference type="EMBL" id="AKS46463.1"/>
    </source>
</evidence>
<sequence>MSTLDHKLLNAHARGNKPALVRLYAQAADEALDLDAACFYLTHAYIFALELGHDDTPSLHARLAEHGRV</sequence>
<organism evidence="1 2">
    <name type="scientific">Octadecabacter temperatus</name>
    <dbReference type="NCBI Taxonomy" id="1458307"/>
    <lineage>
        <taxon>Bacteria</taxon>
        <taxon>Pseudomonadati</taxon>
        <taxon>Pseudomonadota</taxon>
        <taxon>Alphaproteobacteria</taxon>
        <taxon>Rhodobacterales</taxon>
        <taxon>Roseobacteraceae</taxon>
        <taxon>Octadecabacter</taxon>
    </lineage>
</organism>